<proteinExistence type="predicted"/>
<protein>
    <submittedName>
        <fullName evidence="1">Uncharacterized protein</fullName>
    </submittedName>
</protein>
<reference evidence="1" key="1">
    <citation type="submission" date="2020-11" db="EMBL/GenBank/DDBJ databases">
        <authorList>
            <person name="Tran Van P."/>
        </authorList>
    </citation>
    <scope>NUCLEOTIDE SEQUENCE</scope>
</reference>
<dbReference type="AlphaFoldDB" id="A0A7R9CZ24"/>
<name>A0A7R9CZ24_TIMPO</name>
<organism evidence="1">
    <name type="scientific">Timema poppense</name>
    <name type="common">Walking stick</name>
    <dbReference type="NCBI Taxonomy" id="170557"/>
    <lineage>
        <taxon>Eukaryota</taxon>
        <taxon>Metazoa</taxon>
        <taxon>Ecdysozoa</taxon>
        <taxon>Arthropoda</taxon>
        <taxon>Hexapoda</taxon>
        <taxon>Insecta</taxon>
        <taxon>Pterygota</taxon>
        <taxon>Neoptera</taxon>
        <taxon>Polyneoptera</taxon>
        <taxon>Phasmatodea</taxon>
        <taxon>Timematodea</taxon>
        <taxon>Timematoidea</taxon>
        <taxon>Timematidae</taxon>
        <taxon>Timema</taxon>
    </lineage>
</organism>
<accession>A0A7R9CZ24</accession>
<gene>
    <name evidence="1" type="ORF">TPSB3V08_LOCUS4639</name>
</gene>
<sequence>MCWVYKVDQPRLYVTPLRVRHITATLSNELTENGIFCSGCCHVVRPPTCAEVNVFTPSALRPVIKIGAASYAACRHPLSQASSSPFGLPQ</sequence>
<evidence type="ECO:0000313" key="1">
    <source>
        <dbReference type="EMBL" id="CAD7404742.1"/>
    </source>
</evidence>
<dbReference type="EMBL" id="OD002270">
    <property type="protein sequence ID" value="CAD7404742.1"/>
    <property type="molecule type" value="Genomic_DNA"/>
</dbReference>